<protein>
    <submittedName>
        <fullName evidence="1">Uncharacterized protein</fullName>
    </submittedName>
</protein>
<proteinExistence type="predicted"/>
<sequence>MKEHGMMSEACPVEIIVGWCISVLTSARASQLLLSFSCARFIACFEGKSLAREQAGANTASSCRIGTLRVVENSVARVSAGHSTGPGWRSRDCSGEGNGASCCTAMHRIRIRIASVQHPLSARACNVRIHGIMQM</sequence>
<dbReference type="Proteomes" id="UP000310200">
    <property type="component" value="Unassembled WGS sequence"/>
</dbReference>
<name>A0A4S2KXH6_9HYME</name>
<keyword evidence="2" id="KW-1185">Reference proteome</keyword>
<evidence type="ECO:0000313" key="1">
    <source>
        <dbReference type="EMBL" id="TGZ54376.1"/>
    </source>
</evidence>
<accession>A0A4S2KXH6</accession>
<dbReference type="AlphaFoldDB" id="A0A4S2KXH6"/>
<evidence type="ECO:0000313" key="2">
    <source>
        <dbReference type="Proteomes" id="UP000310200"/>
    </source>
</evidence>
<comment type="caution">
    <text evidence="1">The sequence shown here is derived from an EMBL/GenBank/DDBJ whole genome shotgun (WGS) entry which is preliminary data.</text>
</comment>
<dbReference type="EMBL" id="QBLH01000694">
    <property type="protein sequence ID" value="TGZ54376.1"/>
    <property type="molecule type" value="Genomic_DNA"/>
</dbReference>
<reference evidence="1 2" key="1">
    <citation type="journal article" date="2019" name="Philos. Trans. R. Soc. Lond., B, Biol. Sci.">
        <title>Ant behaviour and brain gene expression of defending hosts depend on the ecological success of the intruding social parasite.</title>
        <authorList>
            <person name="Kaur R."/>
            <person name="Stoldt M."/>
            <person name="Jongepier E."/>
            <person name="Feldmeyer B."/>
            <person name="Menzel F."/>
            <person name="Bornberg-Bauer E."/>
            <person name="Foitzik S."/>
        </authorList>
    </citation>
    <scope>NUCLEOTIDE SEQUENCE [LARGE SCALE GENOMIC DNA]</scope>
    <source>
        <tissue evidence="1">Whole body</tissue>
    </source>
</reference>
<gene>
    <name evidence="1" type="ORF">DBV15_09604</name>
</gene>
<organism evidence="1 2">
    <name type="scientific">Temnothorax longispinosus</name>
    <dbReference type="NCBI Taxonomy" id="300112"/>
    <lineage>
        <taxon>Eukaryota</taxon>
        <taxon>Metazoa</taxon>
        <taxon>Ecdysozoa</taxon>
        <taxon>Arthropoda</taxon>
        <taxon>Hexapoda</taxon>
        <taxon>Insecta</taxon>
        <taxon>Pterygota</taxon>
        <taxon>Neoptera</taxon>
        <taxon>Endopterygota</taxon>
        <taxon>Hymenoptera</taxon>
        <taxon>Apocrita</taxon>
        <taxon>Aculeata</taxon>
        <taxon>Formicoidea</taxon>
        <taxon>Formicidae</taxon>
        <taxon>Myrmicinae</taxon>
        <taxon>Temnothorax</taxon>
    </lineage>
</organism>